<dbReference type="AlphaFoldDB" id="A0A0D2P9L4"/>
<reference evidence="2" key="1">
    <citation type="submission" date="2014-04" db="EMBL/GenBank/DDBJ databases">
        <title>Evolutionary Origins and Diversification of the Mycorrhizal Mutualists.</title>
        <authorList>
            <consortium name="DOE Joint Genome Institute"/>
            <consortium name="Mycorrhizal Genomics Consortium"/>
            <person name="Kohler A."/>
            <person name="Kuo A."/>
            <person name="Nagy L.G."/>
            <person name="Floudas D."/>
            <person name="Copeland A."/>
            <person name="Barry K.W."/>
            <person name="Cichocki N."/>
            <person name="Veneault-Fourrey C."/>
            <person name="LaButti K."/>
            <person name="Lindquist E.A."/>
            <person name="Lipzen A."/>
            <person name="Lundell T."/>
            <person name="Morin E."/>
            <person name="Murat C."/>
            <person name="Riley R."/>
            <person name="Ohm R."/>
            <person name="Sun H."/>
            <person name="Tunlid A."/>
            <person name="Henrissat B."/>
            <person name="Grigoriev I.V."/>
            <person name="Hibbett D.S."/>
            <person name="Martin F."/>
        </authorList>
    </citation>
    <scope>NUCLEOTIDE SEQUENCE [LARGE SCALE GENOMIC DNA]</scope>
    <source>
        <strain evidence="2">FD-334 SS-4</strain>
    </source>
</reference>
<dbReference type="EMBL" id="KN817610">
    <property type="protein sequence ID" value="KJA17060.1"/>
    <property type="molecule type" value="Genomic_DNA"/>
</dbReference>
<dbReference type="Proteomes" id="UP000054270">
    <property type="component" value="Unassembled WGS sequence"/>
</dbReference>
<organism evidence="1 2">
    <name type="scientific">Hypholoma sublateritium (strain FD-334 SS-4)</name>
    <dbReference type="NCBI Taxonomy" id="945553"/>
    <lineage>
        <taxon>Eukaryota</taxon>
        <taxon>Fungi</taxon>
        <taxon>Dikarya</taxon>
        <taxon>Basidiomycota</taxon>
        <taxon>Agaricomycotina</taxon>
        <taxon>Agaricomycetes</taxon>
        <taxon>Agaricomycetidae</taxon>
        <taxon>Agaricales</taxon>
        <taxon>Agaricineae</taxon>
        <taxon>Strophariaceae</taxon>
        <taxon>Hypholoma</taxon>
    </lineage>
</organism>
<accession>A0A0D2P9L4</accession>
<keyword evidence="2" id="KW-1185">Reference proteome</keyword>
<protein>
    <submittedName>
        <fullName evidence="1">Uncharacterized protein</fullName>
    </submittedName>
</protein>
<proteinExistence type="predicted"/>
<gene>
    <name evidence="1" type="ORF">HYPSUDRAFT_1045277</name>
</gene>
<evidence type="ECO:0000313" key="2">
    <source>
        <dbReference type="Proteomes" id="UP000054270"/>
    </source>
</evidence>
<name>A0A0D2P9L4_HYPSF</name>
<evidence type="ECO:0000313" key="1">
    <source>
        <dbReference type="EMBL" id="KJA17060.1"/>
    </source>
</evidence>
<sequence>MQPRHSIKPIPTVARPINVYGYHRSFMQPCAFIELIPTVARPIKFLDTHATM</sequence>